<evidence type="ECO:0000313" key="1">
    <source>
        <dbReference type="EMBL" id="MBR9650235.1"/>
    </source>
</evidence>
<sequence>MKTMLPPDLLEYLEEQKQIEEQEQREVLIDWNGVQLHLKGHGGSGYRFITSGGPMGANWAFKKPNAKDPWGVRVSFGATFLATLGLGAARAHLDKVLERLGMRTNADDISISRVDICTDILSPDFELSPEAFVMHSSANRRDYVSGFDASVNGKSGRVTSVTIGSTRARQVIIYDKRLEVIQKQKSHWWAIWNKTLEARGIPPLNPKDSSAKVWRVKFRAGKDLLRDTWNIRTWADLFARFGDLCAQTGQVVRYTDPVVSDRNRARWPNHPLWEIACAEIGSELIEMREGEDSNPVKAVIRQQHISTLLKNIRGSTVTLAALEGVEFDALSDFFVQTGKKLAKDVQGEPEHLAKMLVNAGEKYTFVQ</sequence>
<accession>A0ABS5HMQ8</accession>
<name>A0ABS5HMQ8_9RHOB</name>
<gene>
    <name evidence="1" type="ORF">IT775_03735</name>
</gene>
<organism evidence="1 2">
    <name type="scientific">Thalassovita aquimarina</name>
    <dbReference type="NCBI Taxonomy" id="2785917"/>
    <lineage>
        <taxon>Bacteria</taxon>
        <taxon>Pseudomonadati</taxon>
        <taxon>Pseudomonadota</taxon>
        <taxon>Alphaproteobacteria</taxon>
        <taxon>Rhodobacterales</taxon>
        <taxon>Roseobacteraceae</taxon>
        <taxon>Thalassovita</taxon>
    </lineage>
</organism>
<protein>
    <recommendedName>
        <fullName evidence="3">Replication initiation factor</fullName>
    </recommendedName>
</protein>
<keyword evidence="2" id="KW-1185">Reference proteome</keyword>
<proteinExistence type="predicted"/>
<reference evidence="1 2" key="1">
    <citation type="journal article" date="2021" name="Arch. Microbiol.">
        <title>Thalassobius aquimarinus sp. nov., isolated from the Sea of Japan seashore.</title>
        <authorList>
            <person name="Kurilenko V.V."/>
            <person name="Romanenko L.A."/>
            <person name="Chernysheva N.Y."/>
            <person name="Velansky P.V."/>
            <person name="Tekutyeva L.A."/>
            <person name="Isaeva M.P."/>
            <person name="Mikhailov V.V."/>
        </authorList>
    </citation>
    <scope>NUCLEOTIDE SEQUENCE [LARGE SCALE GENOMIC DNA]</scope>
    <source>
        <strain evidence="1 2">KMM 8518</strain>
    </source>
</reference>
<dbReference type="Proteomes" id="UP001195941">
    <property type="component" value="Unassembled WGS sequence"/>
</dbReference>
<dbReference type="EMBL" id="JADMKU010000002">
    <property type="protein sequence ID" value="MBR9650235.1"/>
    <property type="molecule type" value="Genomic_DNA"/>
</dbReference>
<comment type="caution">
    <text evidence="1">The sequence shown here is derived from an EMBL/GenBank/DDBJ whole genome shotgun (WGS) entry which is preliminary data.</text>
</comment>
<evidence type="ECO:0000313" key="2">
    <source>
        <dbReference type="Proteomes" id="UP001195941"/>
    </source>
</evidence>
<evidence type="ECO:0008006" key="3">
    <source>
        <dbReference type="Google" id="ProtNLM"/>
    </source>
</evidence>